<evidence type="ECO:0000256" key="4">
    <source>
        <dbReference type="ARBA" id="ARBA00022691"/>
    </source>
</evidence>
<dbReference type="GO" id="GO:0032259">
    <property type="term" value="P:methylation"/>
    <property type="evidence" value="ECO:0007669"/>
    <property type="project" value="UniProtKB-KW"/>
</dbReference>
<dbReference type="Proteomes" id="UP001175353">
    <property type="component" value="Unassembled WGS sequence"/>
</dbReference>
<dbReference type="SUPFAM" id="SSF53335">
    <property type="entry name" value="S-adenosyl-L-methionine-dependent methyltransferases"/>
    <property type="match status" value="1"/>
</dbReference>
<dbReference type="EC" id="2.1.1.-" evidence="5"/>
<evidence type="ECO:0000256" key="3">
    <source>
        <dbReference type="ARBA" id="ARBA00022679"/>
    </source>
</evidence>
<dbReference type="PANTHER" id="PTHR12843:SF5">
    <property type="entry name" value="EEF1A LYSINE METHYLTRANSFERASE 2"/>
    <property type="match status" value="1"/>
</dbReference>
<dbReference type="SUPFAM" id="SSF50129">
    <property type="entry name" value="GroES-like"/>
    <property type="match status" value="1"/>
</dbReference>
<dbReference type="GO" id="GO:0016279">
    <property type="term" value="F:protein-lysine N-methyltransferase activity"/>
    <property type="evidence" value="ECO:0007669"/>
    <property type="project" value="UniProtKB-UniRule"/>
</dbReference>
<dbReference type="GO" id="GO:0008270">
    <property type="term" value="F:zinc ion binding"/>
    <property type="evidence" value="ECO:0007669"/>
    <property type="project" value="InterPro"/>
</dbReference>
<dbReference type="InterPro" id="IPR020843">
    <property type="entry name" value="ER"/>
</dbReference>
<keyword evidence="5" id="KW-0813">Transport</keyword>
<reference evidence="7" key="1">
    <citation type="submission" date="2023-06" db="EMBL/GenBank/DDBJ databases">
        <title>Black Yeasts Isolated from many extreme environments.</title>
        <authorList>
            <person name="Coleine C."/>
            <person name="Stajich J.E."/>
            <person name="Selbmann L."/>
        </authorList>
    </citation>
    <scope>NUCLEOTIDE SEQUENCE</scope>
    <source>
        <strain evidence="7">CCFEE 5200</strain>
    </source>
</reference>
<keyword evidence="4 5" id="KW-0949">S-adenosyl-L-methionine</keyword>
<dbReference type="CDD" id="cd08267">
    <property type="entry name" value="MDR1"/>
    <property type="match status" value="1"/>
</dbReference>
<comment type="function">
    <text evidence="5">S-adenosyl-L-methionine-dependent protein-lysine N-methyltransferase that mono- and dimethylates elongation factor 1-alpha at 'Lys-316'. May play a role in intracellular transport.</text>
</comment>
<dbReference type="GO" id="GO:0005737">
    <property type="term" value="C:cytoplasm"/>
    <property type="evidence" value="ECO:0007669"/>
    <property type="project" value="UniProtKB-SubCell"/>
</dbReference>
<comment type="subcellular location">
    <subcellularLocation>
        <location evidence="5">Cytoplasm</location>
    </subcellularLocation>
</comment>
<dbReference type="Gene3D" id="3.40.50.150">
    <property type="entry name" value="Vaccinia Virus protein VP39"/>
    <property type="match status" value="1"/>
</dbReference>
<evidence type="ECO:0000313" key="7">
    <source>
        <dbReference type="EMBL" id="KAK0989505.1"/>
    </source>
</evidence>
<dbReference type="SMART" id="SM00829">
    <property type="entry name" value="PKS_ER"/>
    <property type="match status" value="1"/>
</dbReference>
<dbReference type="HAMAP" id="MF_03188">
    <property type="entry name" value="Methyltr_EFM4"/>
    <property type="match status" value="1"/>
</dbReference>
<dbReference type="Pfam" id="PF13847">
    <property type="entry name" value="Methyltransf_31"/>
    <property type="match status" value="1"/>
</dbReference>
<dbReference type="PROSITE" id="PS01162">
    <property type="entry name" value="QOR_ZETA_CRYSTAL"/>
    <property type="match status" value="1"/>
</dbReference>
<dbReference type="InterPro" id="IPR026635">
    <property type="entry name" value="Efm4/METTL10"/>
</dbReference>
<keyword evidence="2 5" id="KW-0489">Methyltransferase</keyword>
<dbReference type="InterPro" id="IPR025714">
    <property type="entry name" value="Methyltranfer_dom"/>
</dbReference>
<protein>
    <recommendedName>
        <fullName evidence="5">Protein-lysine N-methyltransferase EFM4</fullName>
        <ecNumber evidence="5">2.1.1.-</ecNumber>
    </recommendedName>
    <alternativeName>
        <fullName evidence="5">Elongation factor methyltransferase 4</fullName>
    </alternativeName>
</protein>
<evidence type="ECO:0000256" key="5">
    <source>
        <dbReference type="HAMAP-Rule" id="MF_03188"/>
    </source>
</evidence>
<evidence type="ECO:0000256" key="1">
    <source>
        <dbReference type="ARBA" id="ARBA00022490"/>
    </source>
</evidence>
<feature type="domain" description="Enoyl reductase (ER)" evidence="6">
    <location>
        <begin position="2"/>
        <end position="254"/>
    </location>
</feature>
<organism evidence="7 8">
    <name type="scientific">Friedmanniomyces endolithicus</name>
    <dbReference type="NCBI Taxonomy" id="329885"/>
    <lineage>
        <taxon>Eukaryota</taxon>
        <taxon>Fungi</taxon>
        <taxon>Dikarya</taxon>
        <taxon>Ascomycota</taxon>
        <taxon>Pezizomycotina</taxon>
        <taxon>Dothideomycetes</taxon>
        <taxon>Dothideomycetidae</taxon>
        <taxon>Mycosphaerellales</taxon>
        <taxon>Teratosphaeriaceae</taxon>
        <taxon>Friedmanniomyces</taxon>
    </lineage>
</organism>
<dbReference type="PANTHER" id="PTHR12843">
    <property type="entry name" value="PROTEIN-LYSINE N-METHYLTRANSFERASE METTL10"/>
    <property type="match status" value="1"/>
</dbReference>
<comment type="caution">
    <text evidence="7">The sequence shown here is derived from an EMBL/GenBank/DDBJ whole genome shotgun (WGS) entry which is preliminary data.</text>
</comment>
<name>A0AAN6KLF2_9PEZI</name>
<dbReference type="AlphaFoldDB" id="A0AAN6KLF2"/>
<dbReference type="GO" id="GO:0016491">
    <property type="term" value="F:oxidoreductase activity"/>
    <property type="evidence" value="ECO:0007669"/>
    <property type="project" value="InterPro"/>
</dbReference>
<proteinExistence type="inferred from homology"/>
<dbReference type="Gene3D" id="3.90.180.10">
    <property type="entry name" value="Medium-chain alcohol dehydrogenases, catalytic domain"/>
    <property type="match status" value="1"/>
</dbReference>
<dbReference type="InterPro" id="IPR011032">
    <property type="entry name" value="GroES-like_sf"/>
</dbReference>
<dbReference type="InterPro" id="IPR029063">
    <property type="entry name" value="SAM-dependent_MTases_sf"/>
</dbReference>
<dbReference type="Pfam" id="PF13602">
    <property type="entry name" value="ADH_zinc_N_2"/>
    <property type="match status" value="1"/>
</dbReference>
<evidence type="ECO:0000256" key="2">
    <source>
        <dbReference type="ARBA" id="ARBA00022603"/>
    </source>
</evidence>
<gene>
    <name evidence="5" type="primary">EFM4</name>
    <name evidence="7" type="ORF">LTR91_009149</name>
</gene>
<evidence type="ECO:0000313" key="8">
    <source>
        <dbReference type="Proteomes" id="UP001175353"/>
    </source>
</evidence>
<dbReference type="InterPro" id="IPR036291">
    <property type="entry name" value="NAD(P)-bd_dom_sf"/>
</dbReference>
<accession>A0AAN6KLF2</accession>
<dbReference type="SUPFAM" id="SSF51735">
    <property type="entry name" value="NAD(P)-binding Rossmann-fold domains"/>
    <property type="match status" value="1"/>
</dbReference>
<keyword evidence="8" id="KW-1185">Reference proteome</keyword>
<comment type="similarity">
    <text evidence="5">Belongs to the class I-like SAM-binding methyltransferase superfamily. EFM4 family.</text>
</comment>
<dbReference type="Gene3D" id="3.40.50.720">
    <property type="entry name" value="NAD(P)-binding Rossmann-like Domain"/>
    <property type="match status" value="1"/>
</dbReference>
<dbReference type="GO" id="GO:0016192">
    <property type="term" value="P:vesicle-mediated transport"/>
    <property type="evidence" value="ECO:0007669"/>
    <property type="project" value="UniProtKB-UniRule"/>
</dbReference>
<evidence type="ECO:0000259" key="6">
    <source>
        <dbReference type="SMART" id="SM00829"/>
    </source>
</evidence>
<dbReference type="CDD" id="cd02440">
    <property type="entry name" value="AdoMet_MTases"/>
    <property type="match status" value="1"/>
</dbReference>
<keyword evidence="3 5" id="KW-0808">Transferase</keyword>
<dbReference type="InterPro" id="IPR002364">
    <property type="entry name" value="Quin_OxRdtase/zeta-crystal_CS"/>
</dbReference>
<keyword evidence="1 5" id="KW-0963">Cytoplasm</keyword>
<sequence>MVAPAAGSNLKPGQMVFGCASPSPLAAGALREYAVMETTGVVAAPEGVEARTLAASGIGASAAYQSIVPYVKPGDHVLINGGSGGVGVYSIQVAKAAGCEVTATCSTPNVELCRSLGADHVIDYRKQDVLETLKEGGQRFAHVVDNVGSQWDLVWRSHEYTKPGASIAYLGVEPTFGFAWNLMKVHVWPSALGGARRKFANLSVVPVNSKLEQLGAWMKDGKIKPVFDSVWPMEKASEAFRKLQTGRAKGKLVIDVASGSRNNYNEDIDDEGTIWFSESNAEEAVLTQLSRLEQEGLLRRGGGTADSASHANVRPPAPSRFLDLGTGNGHLLFALREEDEEGSFWSGEMIGVDYSESSISLARRIAAERQVDTETVRFEQWDLLAESPQPSWLRDGFDVVLDKGTFDAISLMPYAEGSRHPCDVYREKIVPLVKPGHFLCITVCNWVKEELLDWLAPAGGQLRYYAEAKYPTFTFGGQTGQSIVTLTLRRVTAESE</sequence>
<dbReference type="EMBL" id="JAUJLE010000074">
    <property type="protein sequence ID" value="KAK0989505.1"/>
    <property type="molecule type" value="Genomic_DNA"/>
</dbReference>